<dbReference type="PANTHER" id="PTHR11228:SF7">
    <property type="entry name" value="PQQA PEPTIDE CYCLASE"/>
    <property type="match status" value="1"/>
</dbReference>
<dbReference type="SMART" id="SM00729">
    <property type="entry name" value="Elp3"/>
    <property type="match status" value="1"/>
</dbReference>
<keyword evidence="5" id="KW-0411">Iron-sulfur</keyword>
<dbReference type="InterPro" id="IPR058240">
    <property type="entry name" value="rSAM_sf"/>
</dbReference>
<evidence type="ECO:0000256" key="1">
    <source>
        <dbReference type="ARBA" id="ARBA00001966"/>
    </source>
</evidence>
<dbReference type="GO" id="GO:0046872">
    <property type="term" value="F:metal ion binding"/>
    <property type="evidence" value="ECO:0007669"/>
    <property type="project" value="UniProtKB-KW"/>
</dbReference>
<keyword evidence="3" id="KW-0479">Metal-binding</keyword>
<evidence type="ECO:0000259" key="6">
    <source>
        <dbReference type="PROSITE" id="PS51918"/>
    </source>
</evidence>
<protein>
    <submittedName>
        <fullName evidence="7">Radical SAM protein</fullName>
    </submittedName>
</protein>
<comment type="cofactor">
    <cofactor evidence="1">
        <name>[4Fe-4S] cluster</name>
        <dbReference type="ChEBI" id="CHEBI:49883"/>
    </cofactor>
</comment>
<accession>A0A7C4EWB9</accession>
<organism evidence="7">
    <name type="scientific">Desulfomonile tiedjei</name>
    <dbReference type="NCBI Taxonomy" id="2358"/>
    <lineage>
        <taxon>Bacteria</taxon>
        <taxon>Pseudomonadati</taxon>
        <taxon>Thermodesulfobacteriota</taxon>
        <taxon>Desulfomonilia</taxon>
        <taxon>Desulfomonilales</taxon>
        <taxon>Desulfomonilaceae</taxon>
        <taxon>Desulfomonile</taxon>
    </lineage>
</organism>
<dbReference type="Gene3D" id="3.20.20.70">
    <property type="entry name" value="Aldolase class I"/>
    <property type="match status" value="1"/>
</dbReference>
<evidence type="ECO:0000256" key="3">
    <source>
        <dbReference type="ARBA" id="ARBA00022723"/>
    </source>
</evidence>
<dbReference type="GO" id="GO:0051536">
    <property type="term" value="F:iron-sulfur cluster binding"/>
    <property type="evidence" value="ECO:0007669"/>
    <property type="project" value="UniProtKB-KW"/>
</dbReference>
<reference evidence="7" key="1">
    <citation type="journal article" date="2020" name="mSystems">
        <title>Genome- and Community-Level Interaction Insights into Carbon Utilization and Element Cycling Functions of Hydrothermarchaeota in Hydrothermal Sediment.</title>
        <authorList>
            <person name="Zhou Z."/>
            <person name="Liu Y."/>
            <person name="Xu W."/>
            <person name="Pan J."/>
            <person name="Luo Z.H."/>
            <person name="Li M."/>
        </authorList>
    </citation>
    <scope>NUCLEOTIDE SEQUENCE [LARGE SCALE GENOMIC DNA]</scope>
    <source>
        <strain evidence="7">SpSt-769</strain>
    </source>
</reference>
<dbReference type="SFLD" id="SFLDS00029">
    <property type="entry name" value="Radical_SAM"/>
    <property type="match status" value="1"/>
</dbReference>
<evidence type="ECO:0000256" key="4">
    <source>
        <dbReference type="ARBA" id="ARBA00023004"/>
    </source>
</evidence>
<keyword evidence="2" id="KW-0949">S-adenosyl-L-methionine</keyword>
<evidence type="ECO:0000256" key="2">
    <source>
        <dbReference type="ARBA" id="ARBA00022691"/>
    </source>
</evidence>
<dbReference type="EMBL" id="DTGT01000115">
    <property type="protein sequence ID" value="HGH60377.1"/>
    <property type="molecule type" value="Genomic_DNA"/>
</dbReference>
<evidence type="ECO:0000313" key="7">
    <source>
        <dbReference type="EMBL" id="HGH60377.1"/>
    </source>
</evidence>
<evidence type="ECO:0000256" key="5">
    <source>
        <dbReference type="ARBA" id="ARBA00023014"/>
    </source>
</evidence>
<dbReference type="InterPro" id="IPR007197">
    <property type="entry name" value="rSAM"/>
</dbReference>
<sequence length="408" mass="45727">MNAPFGKGAAGRGIGAAKAKLEVVKRWFSARKVSAETPLKEAIESRGRHQALEEKTWRLVQVESSLACNLSCIMCPWKSYRARALHRGVMQQEVWEAIRPALGHARMVDFTGAGEPLLQPMLVQWMHDAKKAGCDVGLLTNGLLLTRERAHALIDVGIDWICFSVDSPHKDEYERIRVGSSFAAVCKNISFFTGEKPRGTKVMMNYVMMEVNFHSIHDFVRLAAELGADQINFRQCEHVRGEHGRGLGLFGKETTPDIRKREAALREACKLAAELGLETQTAPFTPFEQCVCGQDPRDSLFVRYDGAISPCNSLAYGGPSVFLGEDVQFPEVICGRLPKDDLFAVWSSDSSRFYRDTFVERCREYEKICVEAFVGDARLTPDGLLQTMRRRLPEPPPGCKVCHYLYGF</sequence>
<dbReference type="PANTHER" id="PTHR11228">
    <property type="entry name" value="RADICAL SAM DOMAIN PROTEIN"/>
    <property type="match status" value="1"/>
</dbReference>
<dbReference type="SUPFAM" id="SSF102114">
    <property type="entry name" value="Radical SAM enzymes"/>
    <property type="match status" value="1"/>
</dbReference>
<dbReference type="AlphaFoldDB" id="A0A7C4EWB9"/>
<feature type="domain" description="Radical SAM core" evidence="6">
    <location>
        <begin position="54"/>
        <end position="278"/>
    </location>
</feature>
<dbReference type="InterPro" id="IPR006638">
    <property type="entry name" value="Elp3/MiaA/NifB-like_rSAM"/>
</dbReference>
<dbReference type="CDD" id="cd01335">
    <property type="entry name" value="Radical_SAM"/>
    <property type="match status" value="1"/>
</dbReference>
<proteinExistence type="predicted"/>
<dbReference type="GO" id="GO:0003824">
    <property type="term" value="F:catalytic activity"/>
    <property type="evidence" value="ECO:0007669"/>
    <property type="project" value="InterPro"/>
</dbReference>
<comment type="caution">
    <text evidence="7">The sequence shown here is derived from an EMBL/GenBank/DDBJ whole genome shotgun (WGS) entry which is preliminary data.</text>
</comment>
<dbReference type="Pfam" id="PF04055">
    <property type="entry name" value="Radical_SAM"/>
    <property type="match status" value="1"/>
</dbReference>
<dbReference type="InterPro" id="IPR050377">
    <property type="entry name" value="Radical_SAM_PqqE_MftC-like"/>
</dbReference>
<keyword evidence="4" id="KW-0408">Iron</keyword>
<gene>
    <name evidence="7" type="ORF">ENV54_03650</name>
</gene>
<dbReference type="InterPro" id="IPR013785">
    <property type="entry name" value="Aldolase_TIM"/>
</dbReference>
<dbReference type="PROSITE" id="PS51918">
    <property type="entry name" value="RADICAL_SAM"/>
    <property type="match status" value="1"/>
</dbReference>
<name>A0A7C4EWB9_9BACT</name>
<dbReference type="SFLD" id="SFLDG01067">
    <property type="entry name" value="SPASM/twitch_domain_containing"/>
    <property type="match status" value="1"/>
</dbReference>